<dbReference type="Proteomes" id="UP000807353">
    <property type="component" value="Unassembled WGS sequence"/>
</dbReference>
<reference evidence="1" key="1">
    <citation type="submission" date="2020-11" db="EMBL/GenBank/DDBJ databases">
        <authorList>
            <consortium name="DOE Joint Genome Institute"/>
            <person name="Ahrendt S."/>
            <person name="Riley R."/>
            <person name="Andreopoulos W."/>
            <person name="Labutti K."/>
            <person name="Pangilinan J."/>
            <person name="Ruiz-Duenas F.J."/>
            <person name="Barrasa J.M."/>
            <person name="Sanchez-Garcia M."/>
            <person name="Camarero S."/>
            <person name="Miyauchi S."/>
            <person name="Serrano A."/>
            <person name="Linde D."/>
            <person name="Babiker R."/>
            <person name="Drula E."/>
            <person name="Ayuso-Fernandez I."/>
            <person name="Pacheco R."/>
            <person name="Padilla G."/>
            <person name="Ferreira P."/>
            <person name="Barriuso J."/>
            <person name="Kellner H."/>
            <person name="Castanera R."/>
            <person name="Alfaro M."/>
            <person name="Ramirez L."/>
            <person name="Pisabarro A.G."/>
            <person name="Kuo A."/>
            <person name="Tritt A."/>
            <person name="Lipzen A."/>
            <person name="He G."/>
            <person name="Yan M."/>
            <person name="Ng V."/>
            <person name="Cullen D."/>
            <person name="Martin F."/>
            <person name="Rosso M.-N."/>
            <person name="Henrissat B."/>
            <person name="Hibbett D."/>
            <person name="Martinez A.T."/>
            <person name="Grigoriev I.V."/>
        </authorList>
    </citation>
    <scope>NUCLEOTIDE SEQUENCE</scope>
    <source>
        <strain evidence="1">CBS 247.69</strain>
    </source>
</reference>
<evidence type="ECO:0000313" key="2">
    <source>
        <dbReference type="Proteomes" id="UP000807353"/>
    </source>
</evidence>
<evidence type="ECO:0000313" key="1">
    <source>
        <dbReference type="EMBL" id="KAF9464946.1"/>
    </source>
</evidence>
<accession>A0A9P6CG80</accession>
<feature type="non-terminal residue" evidence="1">
    <location>
        <position position="1"/>
    </location>
</feature>
<gene>
    <name evidence="1" type="ORF">BDZ94DRAFT_1254923</name>
</gene>
<dbReference type="EMBL" id="MU150250">
    <property type="protein sequence ID" value="KAF9464946.1"/>
    <property type="molecule type" value="Genomic_DNA"/>
</dbReference>
<sequence>VGTHPSYTKVVHKLPNSSTLIDIALHQTTLLACVTIPLYKLLILSLLELIMTTAWSAPSCSYWEPGHPVHNQLANYQATSRMPTTSVSASCRSLGSDCISVSHTQIKKEEGVWPPISCRPCTEHTSWEECQFIAQ</sequence>
<name>A0A9P6CG80_9AGAR</name>
<organism evidence="1 2">
    <name type="scientific">Collybia nuda</name>
    <dbReference type="NCBI Taxonomy" id="64659"/>
    <lineage>
        <taxon>Eukaryota</taxon>
        <taxon>Fungi</taxon>
        <taxon>Dikarya</taxon>
        <taxon>Basidiomycota</taxon>
        <taxon>Agaricomycotina</taxon>
        <taxon>Agaricomycetes</taxon>
        <taxon>Agaricomycetidae</taxon>
        <taxon>Agaricales</taxon>
        <taxon>Tricholomatineae</taxon>
        <taxon>Clitocybaceae</taxon>
        <taxon>Collybia</taxon>
    </lineage>
</organism>
<protein>
    <submittedName>
        <fullName evidence="1">Uncharacterized protein</fullName>
    </submittedName>
</protein>
<proteinExistence type="predicted"/>
<keyword evidence="2" id="KW-1185">Reference proteome</keyword>
<comment type="caution">
    <text evidence="1">The sequence shown here is derived from an EMBL/GenBank/DDBJ whole genome shotgun (WGS) entry which is preliminary data.</text>
</comment>
<dbReference type="AlphaFoldDB" id="A0A9P6CG80"/>